<dbReference type="Pfam" id="PF01041">
    <property type="entry name" value="DegT_DnrJ_EryC1"/>
    <property type="match status" value="1"/>
</dbReference>
<dbReference type="PANTHER" id="PTHR30244">
    <property type="entry name" value="TRANSAMINASE"/>
    <property type="match status" value="1"/>
</dbReference>
<dbReference type="SUPFAM" id="SSF53383">
    <property type="entry name" value="PLP-dependent transferases"/>
    <property type="match status" value="1"/>
</dbReference>
<evidence type="ECO:0000313" key="6">
    <source>
        <dbReference type="EMBL" id="OGY85053.1"/>
    </source>
</evidence>
<reference evidence="6 7" key="1">
    <citation type="journal article" date="2016" name="Nat. Commun.">
        <title>Thousands of microbial genomes shed light on interconnected biogeochemical processes in an aquifer system.</title>
        <authorList>
            <person name="Anantharaman K."/>
            <person name="Brown C.T."/>
            <person name="Hug L.A."/>
            <person name="Sharon I."/>
            <person name="Castelle C.J."/>
            <person name="Probst A.J."/>
            <person name="Thomas B.C."/>
            <person name="Singh A."/>
            <person name="Wilkins M.J."/>
            <person name="Karaoz U."/>
            <person name="Brodie E.L."/>
            <person name="Williams K.H."/>
            <person name="Hubbard S.S."/>
            <person name="Banfield J.F."/>
        </authorList>
    </citation>
    <scope>NUCLEOTIDE SEQUENCE [LARGE SCALE GENOMIC DNA]</scope>
</reference>
<dbReference type="STRING" id="1798543.A2898_02915"/>
<evidence type="ECO:0000313" key="7">
    <source>
        <dbReference type="Proteomes" id="UP000179164"/>
    </source>
</evidence>
<dbReference type="GO" id="GO:0030170">
    <property type="term" value="F:pyridoxal phosphate binding"/>
    <property type="evidence" value="ECO:0007669"/>
    <property type="project" value="UniProtKB-ARBA"/>
</dbReference>
<feature type="active site" description="Proton acceptor" evidence="3">
    <location>
        <position position="184"/>
    </location>
</feature>
<proteinExistence type="inferred from homology"/>
<evidence type="ECO:0008006" key="8">
    <source>
        <dbReference type="Google" id="ProtNLM"/>
    </source>
</evidence>
<evidence type="ECO:0000256" key="2">
    <source>
        <dbReference type="ARBA" id="ARBA00037999"/>
    </source>
</evidence>
<dbReference type="Proteomes" id="UP000179164">
    <property type="component" value="Unassembled WGS sequence"/>
</dbReference>
<dbReference type="InterPro" id="IPR015421">
    <property type="entry name" value="PyrdxlP-dep_Trfase_major"/>
</dbReference>
<dbReference type="Gene3D" id="3.40.640.10">
    <property type="entry name" value="Type I PLP-dependent aspartate aminotransferase-like (Major domain)"/>
    <property type="match status" value="1"/>
</dbReference>
<evidence type="ECO:0000256" key="5">
    <source>
        <dbReference type="RuleBase" id="RU004508"/>
    </source>
</evidence>
<dbReference type="InterPro" id="IPR015422">
    <property type="entry name" value="PyrdxlP-dep_Trfase_small"/>
</dbReference>
<comment type="caution">
    <text evidence="6">The sequence shown here is derived from an EMBL/GenBank/DDBJ whole genome shotgun (WGS) entry which is preliminary data.</text>
</comment>
<name>A0A1G2B770_9BACT</name>
<dbReference type="AlphaFoldDB" id="A0A1G2B770"/>
<dbReference type="GO" id="GO:0008483">
    <property type="term" value="F:transaminase activity"/>
    <property type="evidence" value="ECO:0007669"/>
    <property type="project" value="TreeGrafter"/>
</dbReference>
<evidence type="ECO:0000256" key="1">
    <source>
        <dbReference type="ARBA" id="ARBA00022898"/>
    </source>
</evidence>
<dbReference type="InterPro" id="IPR000653">
    <property type="entry name" value="DegT/StrS_aminotransferase"/>
</dbReference>
<keyword evidence="1 4" id="KW-0663">Pyridoxal phosphate</keyword>
<dbReference type="CDD" id="cd00616">
    <property type="entry name" value="AHBA_syn"/>
    <property type="match status" value="1"/>
</dbReference>
<dbReference type="PIRSF" id="PIRSF000390">
    <property type="entry name" value="PLP_StrS"/>
    <property type="match status" value="1"/>
</dbReference>
<protein>
    <recommendedName>
        <fullName evidence="8">Transcriptional regulator</fullName>
    </recommendedName>
</protein>
<comment type="similarity">
    <text evidence="2 5">Belongs to the DegT/DnrJ/EryC1 family.</text>
</comment>
<dbReference type="GO" id="GO:0000271">
    <property type="term" value="P:polysaccharide biosynthetic process"/>
    <property type="evidence" value="ECO:0007669"/>
    <property type="project" value="TreeGrafter"/>
</dbReference>
<sequence length="367" mass="41044">MQLVDLGVQYNALKKEIDTAIQQVIDEGTFIFGENLEKLEEEVADYCGVSYAVGLNSGTDALLFAIRNYGIGPEDEVITTPFTFIATAEVIALEHAKPVFVDIDPKTYNIDVSKIEEKITPKTKAIIPVHLYGQPADMDPILVIAKKHNLKVIEDAAQAIGAQYKGKNVTSIGDIGCLSFFPAKNLGAFGDAGMILTNDASIAEKMKMMRNHGSKKKYYHEFLGDSSRLDNLQAAILRVKLRHIDEWNEKRIQNAKRYSDLLGNSAFTTPFVLPDTKAVYQQYTIRTQHRDLVQHKLKDLGIPTAVHYPLPLHLQPVFQNMDYGYREGDFPESEKASKEVLSLPMYPELSNKDIETVANAIKDIIPK</sequence>
<accession>A0A1G2B770</accession>
<organism evidence="6 7">
    <name type="scientific">Candidatus Kerfeldbacteria bacterium RIFCSPLOWO2_01_FULL_48_11</name>
    <dbReference type="NCBI Taxonomy" id="1798543"/>
    <lineage>
        <taxon>Bacteria</taxon>
        <taxon>Candidatus Kerfeldiibacteriota</taxon>
    </lineage>
</organism>
<evidence type="ECO:0000256" key="3">
    <source>
        <dbReference type="PIRSR" id="PIRSR000390-1"/>
    </source>
</evidence>
<dbReference type="Gene3D" id="3.90.1150.10">
    <property type="entry name" value="Aspartate Aminotransferase, domain 1"/>
    <property type="match status" value="1"/>
</dbReference>
<feature type="modified residue" description="N6-(pyridoxal phosphate)lysine" evidence="4">
    <location>
        <position position="184"/>
    </location>
</feature>
<dbReference type="EMBL" id="MHKE01000002">
    <property type="protein sequence ID" value="OGY85053.1"/>
    <property type="molecule type" value="Genomic_DNA"/>
</dbReference>
<dbReference type="InterPro" id="IPR015424">
    <property type="entry name" value="PyrdxlP-dep_Trfase"/>
</dbReference>
<gene>
    <name evidence="6" type="ORF">A2898_02915</name>
</gene>
<dbReference type="PANTHER" id="PTHR30244:SF36">
    <property type="entry name" value="3-OXO-GLUCOSE-6-PHOSPHATE:GLUTAMATE AMINOTRANSFERASE"/>
    <property type="match status" value="1"/>
</dbReference>
<evidence type="ECO:0000256" key="4">
    <source>
        <dbReference type="PIRSR" id="PIRSR000390-2"/>
    </source>
</evidence>
<dbReference type="FunFam" id="3.40.640.10:FF:000089">
    <property type="entry name" value="Aminotransferase, DegT/DnrJ/EryC1/StrS family"/>
    <property type="match status" value="1"/>
</dbReference>